<sequence>MTLDYVGISLVRAFSPGQGYVAISRARSLENLQLDRFNPLVIRAHPLVKAFYQNIKNNPAKKVLTHGGEQETKNSPELSGHSEYQDVYIASTFHGSAKRIWEEAIISPSQKPRYFDS</sequence>
<dbReference type="STRING" id="1314790.A0A1Y1Y980"/>
<proteinExistence type="predicted"/>
<evidence type="ECO:0000313" key="2">
    <source>
        <dbReference type="Proteomes" id="UP000193498"/>
    </source>
</evidence>
<dbReference type="EMBL" id="MCFE01000201">
    <property type="protein sequence ID" value="ORX94561.1"/>
    <property type="molecule type" value="Genomic_DNA"/>
</dbReference>
<evidence type="ECO:0000313" key="1">
    <source>
        <dbReference type="EMBL" id="ORX94561.1"/>
    </source>
</evidence>
<dbReference type="PANTHER" id="PTHR47642">
    <property type="entry name" value="ATP-DEPENDENT DNA HELICASE"/>
    <property type="match status" value="1"/>
</dbReference>
<comment type="caution">
    <text evidence="1">The sequence shown here is derived from an EMBL/GenBank/DDBJ whole genome shotgun (WGS) entry which is preliminary data.</text>
</comment>
<organism evidence="1 2">
    <name type="scientific">Basidiobolus meristosporus CBS 931.73</name>
    <dbReference type="NCBI Taxonomy" id="1314790"/>
    <lineage>
        <taxon>Eukaryota</taxon>
        <taxon>Fungi</taxon>
        <taxon>Fungi incertae sedis</taxon>
        <taxon>Zoopagomycota</taxon>
        <taxon>Entomophthoromycotina</taxon>
        <taxon>Basidiobolomycetes</taxon>
        <taxon>Basidiobolales</taxon>
        <taxon>Basidiobolaceae</taxon>
        <taxon>Basidiobolus</taxon>
    </lineage>
</organism>
<dbReference type="PANTHER" id="PTHR47642:SF5">
    <property type="entry name" value="ATP-DEPENDENT DNA HELICASE"/>
    <property type="match status" value="1"/>
</dbReference>
<dbReference type="AlphaFoldDB" id="A0A1Y1Y980"/>
<protein>
    <submittedName>
        <fullName evidence="1">Uncharacterized protein</fullName>
    </submittedName>
</protein>
<keyword evidence="2" id="KW-1185">Reference proteome</keyword>
<gene>
    <name evidence="1" type="ORF">K493DRAFT_315423</name>
</gene>
<accession>A0A1Y1Y980</accession>
<dbReference type="Proteomes" id="UP000193498">
    <property type="component" value="Unassembled WGS sequence"/>
</dbReference>
<dbReference type="InterPro" id="IPR051055">
    <property type="entry name" value="PIF1_helicase"/>
</dbReference>
<reference evidence="1 2" key="1">
    <citation type="submission" date="2016-07" db="EMBL/GenBank/DDBJ databases">
        <title>Pervasive Adenine N6-methylation of Active Genes in Fungi.</title>
        <authorList>
            <consortium name="DOE Joint Genome Institute"/>
            <person name="Mondo S.J."/>
            <person name="Dannebaum R.O."/>
            <person name="Kuo R.C."/>
            <person name="Labutti K."/>
            <person name="Haridas S."/>
            <person name="Kuo A."/>
            <person name="Salamov A."/>
            <person name="Ahrendt S.R."/>
            <person name="Lipzen A."/>
            <person name="Sullivan W."/>
            <person name="Andreopoulos W.B."/>
            <person name="Clum A."/>
            <person name="Lindquist E."/>
            <person name="Daum C."/>
            <person name="Ramamoorthy G.K."/>
            <person name="Gryganskyi A."/>
            <person name="Culley D."/>
            <person name="Magnuson J.K."/>
            <person name="James T.Y."/>
            <person name="O'Malley M.A."/>
            <person name="Stajich J.E."/>
            <person name="Spatafora J.W."/>
            <person name="Visel A."/>
            <person name="Grigoriev I.V."/>
        </authorList>
    </citation>
    <scope>NUCLEOTIDE SEQUENCE [LARGE SCALE GENOMIC DNA]</scope>
    <source>
        <strain evidence="1 2">CBS 931.73</strain>
    </source>
</reference>
<dbReference type="OrthoDB" id="432234at2759"/>
<dbReference type="InParanoid" id="A0A1Y1Y980"/>
<name>A0A1Y1Y980_9FUNG</name>